<dbReference type="InterPro" id="IPR036397">
    <property type="entry name" value="RNaseH_sf"/>
</dbReference>
<feature type="transmembrane region" description="Helical" evidence="1">
    <location>
        <begin position="162"/>
        <end position="181"/>
    </location>
</feature>
<evidence type="ECO:0000256" key="1">
    <source>
        <dbReference type="SAM" id="Phobius"/>
    </source>
</evidence>
<evidence type="ECO:0000313" key="3">
    <source>
        <dbReference type="EMBL" id="QPL05149.1"/>
    </source>
</evidence>
<keyword evidence="1" id="KW-1133">Transmembrane helix</keyword>
<feature type="transmembrane region" description="Helical" evidence="1">
    <location>
        <begin position="123"/>
        <end position="142"/>
    </location>
</feature>
<dbReference type="EMBL" id="CP063989">
    <property type="protein sequence ID" value="QPL05149.1"/>
    <property type="molecule type" value="Genomic_DNA"/>
</dbReference>
<evidence type="ECO:0000259" key="2">
    <source>
        <dbReference type="PROSITE" id="PS50994"/>
    </source>
</evidence>
<dbReference type="Proteomes" id="UP000594637">
    <property type="component" value="Chromosome"/>
</dbReference>
<dbReference type="Gene3D" id="3.30.420.10">
    <property type="entry name" value="Ribonuclease H-like superfamily/Ribonuclease H"/>
    <property type="match status" value="1"/>
</dbReference>
<accession>A0A7T0LJY2</accession>
<dbReference type="RefSeq" id="WP_195858787.1">
    <property type="nucleotide sequence ID" value="NZ_CP063989.1"/>
</dbReference>
<feature type="domain" description="Integrase catalytic" evidence="2">
    <location>
        <begin position="1"/>
        <end position="110"/>
    </location>
</feature>
<dbReference type="InterPro" id="IPR050900">
    <property type="entry name" value="Transposase_IS3/IS150/IS904"/>
</dbReference>
<dbReference type="PROSITE" id="PS50994">
    <property type="entry name" value="INTEGRASE"/>
    <property type="match status" value="1"/>
</dbReference>
<dbReference type="PANTHER" id="PTHR46889:SF4">
    <property type="entry name" value="TRANSPOSASE INSO FOR INSERTION SEQUENCE ELEMENT IS911B-RELATED"/>
    <property type="match status" value="1"/>
</dbReference>
<dbReference type="SUPFAM" id="SSF53098">
    <property type="entry name" value="Ribonuclease H-like"/>
    <property type="match status" value="1"/>
</dbReference>
<reference evidence="3 4" key="1">
    <citation type="submission" date="2020-11" db="EMBL/GenBank/DDBJ databases">
        <title>Actinomyces sp. ZJ750.</title>
        <authorList>
            <person name="Zhou J."/>
        </authorList>
    </citation>
    <scope>NUCLEOTIDE SEQUENCE [LARGE SCALE GENOMIC DNA]</scope>
    <source>
        <strain evidence="3 4">ZJ750</strain>
    </source>
</reference>
<keyword evidence="1" id="KW-0812">Transmembrane</keyword>
<keyword evidence="4" id="KW-1185">Reference proteome</keyword>
<dbReference type="KEGG" id="arep:ID810_10520"/>
<evidence type="ECO:0000313" key="4">
    <source>
        <dbReference type="Proteomes" id="UP000594637"/>
    </source>
</evidence>
<dbReference type="GO" id="GO:0015074">
    <property type="term" value="P:DNA integration"/>
    <property type="evidence" value="ECO:0007669"/>
    <property type="project" value="InterPro"/>
</dbReference>
<keyword evidence="1" id="KW-0472">Membrane</keyword>
<dbReference type="Pfam" id="PF00665">
    <property type="entry name" value="rve"/>
    <property type="match status" value="1"/>
</dbReference>
<sequence>MGGDITCVRTWAGFVYLATVLDCATKKVVGYAMADNMRTRLVCDATGMAVRSCPTVKGETIFHTGRGSQYTSEQFSAHLNRYGIRASVGRTGVCWDNAWVESFNATLKNERVHRMVYPTREKAMNDIGLIPFEGVGGVWVLWSLVVSGSGFGGGWFVWCRWLLVGVVGAWVVGVGGVGVWLEGAVVPGRGRSVAVVGWGRVVPAQWGLLGGGGHGRRPDRPGPGRGCGCRGGRGCGWAWPL</sequence>
<dbReference type="AlphaFoldDB" id="A0A7T0LJY2"/>
<dbReference type="GO" id="GO:0003676">
    <property type="term" value="F:nucleic acid binding"/>
    <property type="evidence" value="ECO:0007669"/>
    <property type="project" value="InterPro"/>
</dbReference>
<proteinExistence type="predicted"/>
<gene>
    <name evidence="3" type="ORF">ID810_10520</name>
</gene>
<dbReference type="InterPro" id="IPR001584">
    <property type="entry name" value="Integrase_cat-core"/>
</dbReference>
<dbReference type="InterPro" id="IPR012337">
    <property type="entry name" value="RNaseH-like_sf"/>
</dbReference>
<protein>
    <submittedName>
        <fullName evidence="3">DDE-type integrase/transposase/recombinase</fullName>
    </submittedName>
</protein>
<name>A0A7T0LJY2_9ACTO</name>
<dbReference type="PANTHER" id="PTHR46889">
    <property type="entry name" value="TRANSPOSASE INSF FOR INSERTION SEQUENCE IS3B-RELATED"/>
    <property type="match status" value="1"/>
</dbReference>
<organism evidence="3 4">
    <name type="scientific">Actinomyces respiraculi</name>
    <dbReference type="NCBI Taxonomy" id="2744574"/>
    <lineage>
        <taxon>Bacteria</taxon>
        <taxon>Bacillati</taxon>
        <taxon>Actinomycetota</taxon>
        <taxon>Actinomycetes</taxon>
        <taxon>Actinomycetales</taxon>
        <taxon>Actinomycetaceae</taxon>
        <taxon>Actinomyces</taxon>
    </lineage>
</organism>